<name>A0A6M4GQJ4_9PROT</name>
<gene>
    <name evidence="7 9" type="primary">mraZ</name>
    <name evidence="9" type="ORF">DSM104443_00668</name>
</gene>
<evidence type="ECO:0000256" key="2">
    <source>
        <dbReference type="ARBA" id="ARBA00022490"/>
    </source>
</evidence>
<dbReference type="GO" id="GO:0005737">
    <property type="term" value="C:cytoplasm"/>
    <property type="evidence" value="ECO:0007669"/>
    <property type="project" value="UniProtKB-UniRule"/>
</dbReference>
<keyword evidence="4 7" id="KW-0805">Transcription regulation</keyword>
<comment type="subunit">
    <text evidence="7">Forms oligomers.</text>
</comment>
<dbReference type="CDD" id="cd16320">
    <property type="entry name" value="MraZ_N"/>
    <property type="match status" value="1"/>
</dbReference>
<keyword evidence="6 7" id="KW-0804">Transcription</keyword>
<evidence type="ECO:0000313" key="10">
    <source>
        <dbReference type="Proteomes" id="UP000501534"/>
    </source>
</evidence>
<evidence type="ECO:0000259" key="8">
    <source>
        <dbReference type="PROSITE" id="PS51740"/>
    </source>
</evidence>
<dbReference type="InterPro" id="IPR038619">
    <property type="entry name" value="MraZ_sf"/>
</dbReference>
<sequence>MFQGASQINLDAKGRMAVPTRLRDPLTQGGTVGVVLTAHPDGCLLLYPTPAWEPVRTQVMAFPSTNQQASLWKRLLIGFAEDLSLDGAGRLLISPELRTYARIDKRVMCVGQGTHFEIWDLEGWNEQLERLRSGGNPQLPPGMENFSL</sequence>
<feature type="domain" description="SpoVT-AbrB" evidence="8">
    <location>
        <begin position="80"/>
        <end position="123"/>
    </location>
</feature>
<dbReference type="InterPro" id="IPR003444">
    <property type="entry name" value="MraZ"/>
</dbReference>
<dbReference type="InterPro" id="IPR007159">
    <property type="entry name" value="SpoVT-AbrB_dom"/>
</dbReference>
<keyword evidence="3" id="KW-0677">Repeat</keyword>
<evidence type="ECO:0000256" key="3">
    <source>
        <dbReference type="ARBA" id="ARBA00022737"/>
    </source>
</evidence>
<dbReference type="AlphaFoldDB" id="A0A6M4GQJ4"/>
<keyword evidence="10" id="KW-1185">Reference proteome</keyword>
<dbReference type="PROSITE" id="PS51740">
    <property type="entry name" value="SPOVT_ABRB"/>
    <property type="match status" value="2"/>
</dbReference>
<dbReference type="EMBL" id="CP053069">
    <property type="protein sequence ID" value="QJR09619.1"/>
    <property type="molecule type" value="Genomic_DNA"/>
</dbReference>
<dbReference type="PANTHER" id="PTHR34701">
    <property type="entry name" value="TRANSCRIPTIONAL REGULATOR MRAZ"/>
    <property type="match status" value="1"/>
</dbReference>
<dbReference type="KEGG" id="uru:DSM104443_00668"/>
<comment type="subcellular location">
    <subcellularLocation>
        <location evidence="7">Cytoplasm</location>
        <location evidence="7">Nucleoid</location>
    </subcellularLocation>
</comment>
<dbReference type="InterPro" id="IPR035644">
    <property type="entry name" value="MraZ_C"/>
</dbReference>
<dbReference type="HAMAP" id="MF_01008">
    <property type="entry name" value="MraZ"/>
    <property type="match status" value="1"/>
</dbReference>
<dbReference type="Proteomes" id="UP000501534">
    <property type="component" value="Chromosome"/>
</dbReference>
<dbReference type="GO" id="GO:0009295">
    <property type="term" value="C:nucleoid"/>
    <property type="evidence" value="ECO:0007669"/>
    <property type="project" value="UniProtKB-SubCell"/>
</dbReference>
<dbReference type="RefSeq" id="WP_171089481.1">
    <property type="nucleotide sequence ID" value="NZ_CP053069.1"/>
</dbReference>
<keyword evidence="2 7" id="KW-0963">Cytoplasm</keyword>
<accession>A0A6M4GQJ4</accession>
<organism evidence="9 10">
    <name type="scientific">Usitatibacter rugosus</name>
    <dbReference type="NCBI Taxonomy" id="2732067"/>
    <lineage>
        <taxon>Bacteria</taxon>
        <taxon>Pseudomonadati</taxon>
        <taxon>Pseudomonadota</taxon>
        <taxon>Betaproteobacteria</taxon>
        <taxon>Nitrosomonadales</taxon>
        <taxon>Usitatibacteraceae</taxon>
        <taxon>Usitatibacter</taxon>
    </lineage>
</organism>
<dbReference type="InterPro" id="IPR035642">
    <property type="entry name" value="MraZ_N"/>
</dbReference>
<evidence type="ECO:0000256" key="5">
    <source>
        <dbReference type="ARBA" id="ARBA00023125"/>
    </source>
</evidence>
<dbReference type="InterPro" id="IPR020603">
    <property type="entry name" value="MraZ_dom"/>
</dbReference>
<evidence type="ECO:0000256" key="6">
    <source>
        <dbReference type="ARBA" id="ARBA00023163"/>
    </source>
</evidence>
<keyword evidence="5 7" id="KW-0238">DNA-binding</keyword>
<dbReference type="GO" id="GO:2000143">
    <property type="term" value="P:negative regulation of DNA-templated transcription initiation"/>
    <property type="evidence" value="ECO:0007669"/>
    <property type="project" value="TreeGrafter"/>
</dbReference>
<dbReference type="SUPFAM" id="SSF89447">
    <property type="entry name" value="AbrB/MazE/MraZ-like"/>
    <property type="match status" value="1"/>
</dbReference>
<comment type="similarity">
    <text evidence="7">Belongs to the MraZ family.</text>
</comment>
<dbReference type="GO" id="GO:0003700">
    <property type="term" value="F:DNA-binding transcription factor activity"/>
    <property type="evidence" value="ECO:0007669"/>
    <property type="project" value="UniProtKB-UniRule"/>
</dbReference>
<evidence type="ECO:0000256" key="1">
    <source>
        <dbReference type="ARBA" id="ARBA00013860"/>
    </source>
</evidence>
<protein>
    <recommendedName>
        <fullName evidence="1 7">Transcriptional regulator MraZ</fullName>
    </recommendedName>
</protein>
<dbReference type="NCBIfam" id="TIGR00242">
    <property type="entry name" value="division/cell wall cluster transcriptional repressor MraZ"/>
    <property type="match status" value="1"/>
</dbReference>
<dbReference type="GO" id="GO:0000976">
    <property type="term" value="F:transcription cis-regulatory region binding"/>
    <property type="evidence" value="ECO:0007669"/>
    <property type="project" value="TreeGrafter"/>
</dbReference>
<proteinExistence type="inferred from homology"/>
<dbReference type="InterPro" id="IPR037914">
    <property type="entry name" value="SpoVT-AbrB_sf"/>
</dbReference>
<dbReference type="Gene3D" id="3.40.1550.20">
    <property type="entry name" value="Transcriptional regulator MraZ domain"/>
    <property type="match status" value="1"/>
</dbReference>
<evidence type="ECO:0000256" key="4">
    <source>
        <dbReference type="ARBA" id="ARBA00023015"/>
    </source>
</evidence>
<dbReference type="CDD" id="cd16321">
    <property type="entry name" value="MraZ_C"/>
    <property type="match status" value="1"/>
</dbReference>
<feature type="domain" description="SpoVT-AbrB" evidence="8">
    <location>
        <begin position="5"/>
        <end position="51"/>
    </location>
</feature>
<dbReference type="Pfam" id="PF02381">
    <property type="entry name" value="MraZ"/>
    <property type="match status" value="2"/>
</dbReference>
<evidence type="ECO:0000256" key="7">
    <source>
        <dbReference type="HAMAP-Rule" id="MF_01008"/>
    </source>
</evidence>
<dbReference type="PANTHER" id="PTHR34701:SF1">
    <property type="entry name" value="TRANSCRIPTIONAL REGULATOR MRAZ"/>
    <property type="match status" value="1"/>
</dbReference>
<evidence type="ECO:0000313" key="9">
    <source>
        <dbReference type="EMBL" id="QJR09619.1"/>
    </source>
</evidence>
<reference evidence="9 10" key="1">
    <citation type="submission" date="2020-04" db="EMBL/GenBank/DDBJ databases">
        <title>Usitatibacter rugosus gen. nov., sp. nov. and Usitatibacter palustris sp. nov., novel members of Usitatibacteraceae fam. nov. within the order Nitrosomonadales isolated from soil.</title>
        <authorList>
            <person name="Huber K.J."/>
            <person name="Neumann-Schaal M."/>
            <person name="Geppert A."/>
            <person name="Luckner M."/>
            <person name="Wanner G."/>
            <person name="Overmann J."/>
        </authorList>
    </citation>
    <scope>NUCLEOTIDE SEQUENCE [LARGE SCALE GENOMIC DNA]</scope>
    <source>
        <strain evidence="9 10">0125_3</strain>
    </source>
</reference>